<sequence>MSATTVLIVAAGLAFGVTSVITSPDHLVGPSRAEAAPNPPGVGISDGGGLLWASDAELDTTVQFMTSMGVKSMRIAIPWSTVEYTQNQLDWTAVDRVVDKLRAANISMLGIIAYTPPWATSPVNQPISTRPASPAAFGDFAGKVAARYKGKVADYEIWNEPNGSMFYGPQPDAAGYTALLKAAYPKIKAADSAATVVGGVLGAAEQGWGIVNPVDFTNQMYAAGAAGNFDALSYHPYQYSLKFSEGPYVDHSPARQVMDMRAAMVANGDGSKKIWATEYGVPTSVVSGDQQNAMITDFIQKWRELPYTGPIFLYTMRDKATGSNDPEDTFGLLESNWGAKPALWGLMGLLQNNIPRTAEYNRFAAAPNNSGAVLGPVFPVRDTWAQYRQDAVLYEMSNGFVAVPRAVAESIRATGFLPTTPFNGTYQDFDSPFGLRVFSTAVGGTHNIGGGIYSAWDPTLGPATSDEMPQYGGGVRVTFQYGAITWTPYVGATVTR</sequence>
<evidence type="ECO:0000256" key="1">
    <source>
        <dbReference type="ARBA" id="ARBA00022801"/>
    </source>
</evidence>
<evidence type="ECO:0000259" key="4">
    <source>
        <dbReference type="Pfam" id="PF00150"/>
    </source>
</evidence>
<dbReference type="InterPro" id="IPR001547">
    <property type="entry name" value="Glyco_hydro_5"/>
</dbReference>
<proteinExistence type="inferred from homology"/>
<dbReference type="Proteomes" id="UP001185899">
    <property type="component" value="Unassembled WGS sequence"/>
</dbReference>
<comment type="similarity">
    <text evidence="3">Belongs to the glycosyl hydrolase 5 (cellulase A) family.</text>
</comment>
<dbReference type="PANTHER" id="PTHR12631">
    <property type="entry name" value="ALPHA-L-IDURONIDASE"/>
    <property type="match status" value="1"/>
</dbReference>
<dbReference type="InterPro" id="IPR051923">
    <property type="entry name" value="Glycosyl_Hydrolase_39"/>
</dbReference>
<keyword evidence="6" id="KW-1185">Reference proteome</keyword>
<evidence type="ECO:0000256" key="3">
    <source>
        <dbReference type="RuleBase" id="RU361153"/>
    </source>
</evidence>
<reference evidence="5 6" key="1">
    <citation type="submission" date="2023-10" db="EMBL/GenBank/DDBJ databases">
        <title>Development of a sustainable strategy for remediation of hydrocarbon-contaminated territories based on the waste exchange concept.</title>
        <authorList>
            <person name="Krivoruchko A."/>
        </authorList>
    </citation>
    <scope>NUCLEOTIDE SEQUENCE [LARGE SCALE GENOMIC DNA]</scope>
    <source>
        <strain evidence="5 6">IEGM 1322</strain>
    </source>
</reference>
<feature type="domain" description="Glycoside hydrolase family 5" evidence="4">
    <location>
        <begin position="51"/>
        <end position="294"/>
    </location>
</feature>
<evidence type="ECO:0000313" key="5">
    <source>
        <dbReference type="EMBL" id="MDV6233191.1"/>
    </source>
</evidence>
<accession>A0ABU4B3Y7</accession>
<comment type="caution">
    <text evidence="5">The sequence shown here is derived from an EMBL/GenBank/DDBJ whole genome shotgun (WGS) entry which is preliminary data.</text>
</comment>
<dbReference type="Pfam" id="PF08310">
    <property type="entry name" value="LGFP"/>
    <property type="match status" value="1"/>
</dbReference>
<dbReference type="PANTHER" id="PTHR12631:SF10">
    <property type="entry name" value="BETA-XYLOSIDASE-LIKE PROTEIN-RELATED"/>
    <property type="match status" value="1"/>
</dbReference>
<name>A0ABU4B3Y7_9NOCA</name>
<dbReference type="EMBL" id="JAWLKE010000009">
    <property type="protein sequence ID" value="MDV6233191.1"/>
    <property type="molecule type" value="Genomic_DNA"/>
</dbReference>
<dbReference type="Gene3D" id="3.20.20.80">
    <property type="entry name" value="Glycosidases"/>
    <property type="match status" value="1"/>
</dbReference>
<gene>
    <name evidence="5" type="ORF">R3P95_21765</name>
</gene>
<dbReference type="SUPFAM" id="SSF51445">
    <property type="entry name" value="(Trans)glycosidases"/>
    <property type="match status" value="1"/>
</dbReference>
<evidence type="ECO:0000256" key="2">
    <source>
        <dbReference type="ARBA" id="ARBA00023295"/>
    </source>
</evidence>
<protein>
    <submittedName>
        <fullName evidence="5">Cellulase family glycosylhydrolase</fullName>
    </submittedName>
</protein>
<evidence type="ECO:0000313" key="6">
    <source>
        <dbReference type="Proteomes" id="UP001185899"/>
    </source>
</evidence>
<dbReference type="RefSeq" id="WP_317549492.1">
    <property type="nucleotide sequence ID" value="NZ_JAWLKE010000009.1"/>
</dbReference>
<organism evidence="5 6">
    <name type="scientific">Rhodococcus cercidiphylli</name>
    <dbReference type="NCBI Taxonomy" id="489916"/>
    <lineage>
        <taxon>Bacteria</taxon>
        <taxon>Bacillati</taxon>
        <taxon>Actinomycetota</taxon>
        <taxon>Actinomycetes</taxon>
        <taxon>Mycobacteriales</taxon>
        <taxon>Nocardiaceae</taxon>
        <taxon>Rhodococcus</taxon>
    </lineage>
</organism>
<dbReference type="InterPro" id="IPR017853">
    <property type="entry name" value="GH"/>
</dbReference>
<keyword evidence="1 3" id="KW-0378">Hydrolase</keyword>
<dbReference type="Pfam" id="PF00150">
    <property type="entry name" value="Cellulase"/>
    <property type="match status" value="1"/>
</dbReference>
<dbReference type="InterPro" id="IPR013207">
    <property type="entry name" value="LGFP"/>
</dbReference>
<keyword evidence="2 3" id="KW-0326">Glycosidase</keyword>